<evidence type="ECO:0000256" key="5">
    <source>
        <dbReference type="SAM" id="Phobius"/>
    </source>
</evidence>
<feature type="transmembrane region" description="Helical" evidence="5">
    <location>
        <begin position="141"/>
        <end position="163"/>
    </location>
</feature>
<evidence type="ECO:0000256" key="3">
    <source>
        <dbReference type="ARBA" id="ARBA00022989"/>
    </source>
</evidence>
<dbReference type="InterPro" id="IPR020846">
    <property type="entry name" value="MFS_dom"/>
</dbReference>
<dbReference type="SUPFAM" id="SSF103473">
    <property type="entry name" value="MFS general substrate transporter"/>
    <property type="match status" value="1"/>
</dbReference>
<feature type="transmembrane region" description="Helical" evidence="5">
    <location>
        <begin position="447"/>
        <end position="477"/>
    </location>
</feature>
<feature type="transmembrane region" description="Helical" evidence="5">
    <location>
        <begin position="395"/>
        <end position="419"/>
    </location>
</feature>
<dbReference type="GO" id="GO:0005886">
    <property type="term" value="C:plasma membrane"/>
    <property type="evidence" value="ECO:0007669"/>
    <property type="project" value="UniProtKB-SubCell"/>
</dbReference>
<evidence type="ECO:0000259" key="6">
    <source>
        <dbReference type="PROSITE" id="PS50850"/>
    </source>
</evidence>
<evidence type="ECO:0000256" key="4">
    <source>
        <dbReference type="ARBA" id="ARBA00023136"/>
    </source>
</evidence>
<keyword evidence="4 5" id="KW-0472">Membrane</keyword>
<dbReference type="GO" id="GO:0046943">
    <property type="term" value="F:carboxylic acid transmembrane transporter activity"/>
    <property type="evidence" value="ECO:0007669"/>
    <property type="project" value="TreeGrafter"/>
</dbReference>
<dbReference type="Pfam" id="PF07690">
    <property type="entry name" value="MFS_1"/>
    <property type="match status" value="1"/>
</dbReference>
<dbReference type="PANTHER" id="PTHR23508">
    <property type="entry name" value="CARBOXYLIC ACID TRANSPORTER PROTEIN HOMOLOG"/>
    <property type="match status" value="1"/>
</dbReference>
<dbReference type="Proteomes" id="UP000637578">
    <property type="component" value="Unassembled WGS sequence"/>
</dbReference>
<accession>A0A8J3FUE9</accession>
<dbReference type="PROSITE" id="PS50850">
    <property type="entry name" value="MFS"/>
    <property type="match status" value="1"/>
</dbReference>
<feature type="transmembrane region" description="Helical" evidence="5">
    <location>
        <begin position="103"/>
        <end position="129"/>
    </location>
</feature>
<dbReference type="InterPro" id="IPR036259">
    <property type="entry name" value="MFS_trans_sf"/>
</dbReference>
<gene>
    <name evidence="7" type="ORF">GCM10012275_26970</name>
</gene>
<reference evidence="7" key="2">
    <citation type="submission" date="2020-09" db="EMBL/GenBank/DDBJ databases">
        <authorList>
            <person name="Sun Q."/>
            <person name="Zhou Y."/>
        </authorList>
    </citation>
    <scope>NUCLEOTIDE SEQUENCE</scope>
    <source>
        <strain evidence="7">CGMCC 4.5737</strain>
    </source>
</reference>
<evidence type="ECO:0000256" key="2">
    <source>
        <dbReference type="ARBA" id="ARBA00022692"/>
    </source>
</evidence>
<keyword evidence="3 5" id="KW-1133">Transmembrane helix</keyword>
<feature type="transmembrane region" description="Helical" evidence="5">
    <location>
        <begin position="340"/>
        <end position="360"/>
    </location>
</feature>
<feature type="transmembrane region" description="Helical" evidence="5">
    <location>
        <begin position="258"/>
        <end position="278"/>
    </location>
</feature>
<feature type="transmembrane region" description="Helical" evidence="5">
    <location>
        <begin position="12"/>
        <end position="30"/>
    </location>
</feature>
<comment type="subcellular location">
    <subcellularLocation>
        <location evidence="1">Cell membrane</location>
        <topology evidence="1">Multi-pass membrane protein</topology>
    </subcellularLocation>
</comment>
<evidence type="ECO:0000313" key="8">
    <source>
        <dbReference type="Proteomes" id="UP000637578"/>
    </source>
</evidence>
<dbReference type="Gene3D" id="1.20.1250.20">
    <property type="entry name" value="MFS general substrate transporter like domains"/>
    <property type="match status" value="2"/>
</dbReference>
<proteinExistence type="predicted"/>
<keyword evidence="8" id="KW-1185">Reference proteome</keyword>
<reference evidence="7" key="1">
    <citation type="journal article" date="2014" name="Int. J. Syst. Evol. Microbiol.">
        <title>Complete genome sequence of Corynebacterium casei LMG S-19264T (=DSM 44701T), isolated from a smear-ripened cheese.</title>
        <authorList>
            <consortium name="US DOE Joint Genome Institute (JGI-PGF)"/>
            <person name="Walter F."/>
            <person name="Albersmeier A."/>
            <person name="Kalinowski J."/>
            <person name="Ruckert C."/>
        </authorList>
    </citation>
    <scope>NUCLEOTIDE SEQUENCE</scope>
    <source>
        <strain evidence="7">CGMCC 4.5737</strain>
    </source>
</reference>
<feature type="transmembrane region" description="Helical" evidence="5">
    <location>
        <begin position="308"/>
        <end position="328"/>
    </location>
</feature>
<evidence type="ECO:0000256" key="1">
    <source>
        <dbReference type="ARBA" id="ARBA00004651"/>
    </source>
</evidence>
<comment type="caution">
    <text evidence="7">The sequence shown here is derived from an EMBL/GenBank/DDBJ whole genome shotgun (WGS) entry which is preliminary data.</text>
</comment>
<feature type="transmembrane region" description="Helical" evidence="5">
    <location>
        <begin position="228"/>
        <end position="251"/>
    </location>
</feature>
<dbReference type="AlphaFoldDB" id="A0A8J3FUE9"/>
<feature type="transmembrane region" description="Helical" evidence="5">
    <location>
        <begin position="64"/>
        <end position="83"/>
    </location>
</feature>
<name>A0A8J3FUE9_9PSEU</name>
<dbReference type="InterPro" id="IPR011701">
    <property type="entry name" value="MFS"/>
</dbReference>
<evidence type="ECO:0000313" key="7">
    <source>
        <dbReference type="EMBL" id="GGM54462.1"/>
    </source>
</evidence>
<keyword evidence="2 5" id="KW-0812">Transmembrane</keyword>
<feature type="transmembrane region" description="Helical" evidence="5">
    <location>
        <begin position="195"/>
        <end position="216"/>
    </location>
</feature>
<protein>
    <recommendedName>
        <fullName evidence="6">Major facilitator superfamily (MFS) profile domain-containing protein</fullName>
    </recommendedName>
</protein>
<organism evidence="7 8">
    <name type="scientific">Longimycelium tulufanense</name>
    <dbReference type="NCBI Taxonomy" id="907463"/>
    <lineage>
        <taxon>Bacteria</taxon>
        <taxon>Bacillati</taxon>
        <taxon>Actinomycetota</taxon>
        <taxon>Actinomycetes</taxon>
        <taxon>Pseudonocardiales</taxon>
        <taxon>Pseudonocardiaceae</taxon>
        <taxon>Longimycelium</taxon>
    </lineage>
</organism>
<sequence>MTTLATPGLATRITWVGTLLATGAALFGFIRELLMAGTSISDHHAMSSATNPLHGMPLADMPEMVVAVAGVLLALVGGVAAQATGQSAVARSGWQPTTRGARILVITLLAAALTIDVSKTSTLGFVIPGMRQEYGLEPRTASLLAVAGLTGTATGALLFGVLADRLGRRHAYLIATLGFTVTSMCGSMTTFTGNVVMCLLMGVSVGGLAPLLITMLGEFSGNSARGPLTTALSVVATAVGYLVAAGSALWLEPIYGWRIMWLIGAPTGALLVLATPLVPQHCVTPPAPVANPAHIASQRALSTPVQCAYAMLIGVVTFGLTTWLPTIARAGGVSAGTANLLLTTAALAMVPFAVLLAFTYLRLGPVALAAGLASATALVLLLLAGSGAAAHHGWLCAVALLAALFSVNTMAAVFLPIAADLADPARRGRVTGTVSFFNRLGGLTGPILLAGLVASVTDVLVAIAALATACAVASAVIGRRYRAAARMAVPATPNSSTNQ</sequence>
<dbReference type="EMBL" id="BMMK01000011">
    <property type="protein sequence ID" value="GGM54462.1"/>
    <property type="molecule type" value="Genomic_DNA"/>
</dbReference>
<feature type="transmembrane region" description="Helical" evidence="5">
    <location>
        <begin position="366"/>
        <end position="383"/>
    </location>
</feature>
<dbReference type="RefSeq" id="WP_189057548.1">
    <property type="nucleotide sequence ID" value="NZ_BMMK01000011.1"/>
</dbReference>
<dbReference type="PANTHER" id="PTHR23508:SF10">
    <property type="entry name" value="CARBOXYLIC ACID TRANSPORTER PROTEIN HOMOLOG"/>
    <property type="match status" value="1"/>
</dbReference>
<feature type="domain" description="Major facilitator superfamily (MFS) profile" evidence="6">
    <location>
        <begin position="105"/>
        <end position="482"/>
    </location>
</feature>